<dbReference type="KEGG" id="dosa:Os11g0235700"/>
<sequence>MDIVCTSDPACFHGHGTQNVSNVQILGCDLEDGYLFETMEALDVPLAYTLAQPSLPISAQQRSTLAPSAQQHAQKLFDEMPTSRYSELHQLWRPSNARVPPQQQYIHPIHQNHSQNTPQTHATQ</sequence>
<reference evidence="3" key="2">
    <citation type="journal article" date="2008" name="Nucleic Acids Res.">
        <title>The rice annotation project database (RAP-DB): 2008 update.</title>
        <authorList>
            <consortium name="The rice annotation project (RAP)"/>
        </authorList>
    </citation>
    <scope>GENOME REANNOTATION</scope>
    <source>
        <strain evidence="3">cv. Nipponbare</strain>
    </source>
</reference>
<dbReference type="Proteomes" id="UP000000763">
    <property type="component" value="Chromosome 11"/>
</dbReference>
<organism evidence="2 3">
    <name type="scientific">Oryza sativa subsp. japonica</name>
    <name type="common">Rice</name>
    <dbReference type="NCBI Taxonomy" id="39947"/>
    <lineage>
        <taxon>Eukaryota</taxon>
        <taxon>Viridiplantae</taxon>
        <taxon>Streptophyta</taxon>
        <taxon>Embryophyta</taxon>
        <taxon>Tracheophyta</taxon>
        <taxon>Spermatophyta</taxon>
        <taxon>Magnoliopsida</taxon>
        <taxon>Liliopsida</taxon>
        <taxon>Poales</taxon>
        <taxon>Poaceae</taxon>
        <taxon>BOP clade</taxon>
        <taxon>Oryzoideae</taxon>
        <taxon>Oryzeae</taxon>
        <taxon>Oryzinae</taxon>
        <taxon>Oryza</taxon>
        <taxon>Oryza sativa</taxon>
    </lineage>
</organism>
<name>A0A0P0Y0L7_ORYSJ</name>
<accession>A0A0P0Y0L7</accession>
<reference evidence="2 3" key="1">
    <citation type="journal article" date="2005" name="Nature">
        <title>The map-based sequence of the rice genome.</title>
        <authorList>
            <consortium name="International rice genome sequencing project (IRGSP)"/>
            <person name="Matsumoto T."/>
            <person name="Wu J."/>
            <person name="Kanamori H."/>
            <person name="Katayose Y."/>
            <person name="Fujisawa M."/>
            <person name="Namiki N."/>
            <person name="Mizuno H."/>
            <person name="Yamamoto K."/>
            <person name="Antonio B.A."/>
            <person name="Baba T."/>
            <person name="Sakata K."/>
            <person name="Nagamura Y."/>
            <person name="Aoki H."/>
            <person name="Arikawa K."/>
            <person name="Arita K."/>
            <person name="Bito T."/>
            <person name="Chiden Y."/>
            <person name="Fujitsuka N."/>
            <person name="Fukunaka R."/>
            <person name="Hamada M."/>
            <person name="Harada C."/>
            <person name="Hayashi A."/>
            <person name="Hijishita S."/>
            <person name="Honda M."/>
            <person name="Hosokawa S."/>
            <person name="Ichikawa Y."/>
            <person name="Idonuma A."/>
            <person name="Iijima M."/>
            <person name="Ikeda M."/>
            <person name="Ikeno M."/>
            <person name="Ito K."/>
            <person name="Ito S."/>
            <person name="Ito T."/>
            <person name="Ito Y."/>
            <person name="Ito Y."/>
            <person name="Iwabuchi A."/>
            <person name="Kamiya K."/>
            <person name="Karasawa W."/>
            <person name="Kurita K."/>
            <person name="Katagiri S."/>
            <person name="Kikuta A."/>
            <person name="Kobayashi H."/>
            <person name="Kobayashi N."/>
            <person name="Machita K."/>
            <person name="Maehara T."/>
            <person name="Masukawa M."/>
            <person name="Mizubayashi T."/>
            <person name="Mukai Y."/>
            <person name="Nagasaki H."/>
            <person name="Nagata Y."/>
            <person name="Naito S."/>
            <person name="Nakashima M."/>
            <person name="Nakama Y."/>
            <person name="Nakamichi Y."/>
            <person name="Nakamura M."/>
            <person name="Meguro A."/>
            <person name="Negishi M."/>
            <person name="Ohta I."/>
            <person name="Ohta T."/>
            <person name="Okamoto M."/>
            <person name="Ono N."/>
            <person name="Saji S."/>
            <person name="Sakaguchi M."/>
            <person name="Sakai K."/>
            <person name="Shibata M."/>
            <person name="Shimokawa T."/>
            <person name="Song J."/>
            <person name="Takazaki Y."/>
            <person name="Terasawa K."/>
            <person name="Tsugane M."/>
            <person name="Tsuji K."/>
            <person name="Ueda S."/>
            <person name="Waki K."/>
            <person name="Yamagata H."/>
            <person name="Yamamoto M."/>
            <person name="Yamamoto S."/>
            <person name="Yamane H."/>
            <person name="Yoshiki S."/>
            <person name="Yoshihara R."/>
            <person name="Yukawa K."/>
            <person name="Zhong H."/>
            <person name="Yano M."/>
            <person name="Yuan Q."/>
            <person name="Ouyang S."/>
            <person name="Liu J."/>
            <person name="Jones K.M."/>
            <person name="Gansberger K."/>
            <person name="Moffat K."/>
            <person name="Hill J."/>
            <person name="Bera J."/>
            <person name="Fadrosh D."/>
            <person name="Jin S."/>
            <person name="Johri S."/>
            <person name="Kim M."/>
            <person name="Overton L."/>
            <person name="Reardon M."/>
            <person name="Tsitrin T."/>
            <person name="Vuong H."/>
            <person name="Weaver B."/>
            <person name="Ciecko A."/>
            <person name="Tallon L."/>
            <person name="Jackson J."/>
            <person name="Pai G."/>
            <person name="Aken S.V."/>
            <person name="Utterback T."/>
            <person name="Reidmuller S."/>
            <person name="Feldblyum T."/>
            <person name="Hsiao J."/>
            <person name="Zismann V."/>
            <person name="Iobst S."/>
            <person name="de Vazeille A.R."/>
            <person name="Buell C.R."/>
            <person name="Ying K."/>
            <person name="Li Y."/>
            <person name="Lu T."/>
            <person name="Huang Y."/>
            <person name="Zhao Q."/>
            <person name="Feng Q."/>
            <person name="Zhang L."/>
            <person name="Zhu J."/>
            <person name="Weng Q."/>
            <person name="Mu J."/>
            <person name="Lu Y."/>
            <person name="Fan D."/>
            <person name="Liu Y."/>
            <person name="Guan J."/>
            <person name="Zhang Y."/>
            <person name="Yu S."/>
            <person name="Liu X."/>
            <person name="Zhang Y."/>
            <person name="Hong G."/>
            <person name="Han B."/>
            <person name="Choisne N."/>
            <person name="Demange N."/>
            <person name="Orjeda G."/>
            <person name="Samain S."/>
            <person name="Cattolico L."/>
            <person name="Pelletier E."/>
            <person name="Couloux A."/>
            <person name="Segurens B."/>
            <person name="Wincker P."/>
            <person name="D'Hont A."/>
            <person name="Scarpelli C."/>
            <person name="Weissenbach J."/>
            <person name="Salanoubat M."/>
            <person name="Quetier F."/>
            <person name="Yu Y."/>
            <person name="Kim H.R."/>
            <person name="Rambo T."/>
            <person name="Currie J."/>
            <person name="Collura K."/>
            <person name="Luo M."/>
            <person name="Yang T."/>
            <person name="Ammiraju J.S.S."/>
            <person name="Engler F."/>
            <person name="Soderlund C."/>
            <person name="Wing R.A."/>
            <person name="Palmer L.E."/>
            <person name="de la Bastide M."/>
            <person name="Spiegel L."/>
            <person name="Nascimento L."/>
            <person name="Zutavern T."/>
            <person name="O'Shaughnessy A."/>
            <person name="Dike S."/>
            <person name="Dedhia N."/>
            <person name="Preston R."/>
            <person name="Balija V."/>
            <person name="McCombie W.R."/>
            <person name="Chow T."/>
            <person name="Chen H."/>
            <person name="Chung M."/>
            <person name="Chen C."/>
            <person name="Shaw J."/>
            <person name="Wu H."/>
            <person name="Hsiao K."/>
            <person name="Chao Y."/>
            <person name="Chu M."/>
            <person name="Cheng C."/>
            <person name="Hour A."/>
            <person name="Lee P."/>
            <person name="Lin S."/>
            <person name="Lin Y."/>
            <person name="Liou J."/>
            <person name="Liu S."/>
            <person name="Hsing Y."/>
            <person name="Raghuvanshi S."/>
            <person name="Mohanty A."/>
            <person name="Bharti A.K."/>
            <person name="Gaur A."/>
            <person name="Gupta V."/>
            <person name="Kumar D."/>
            <person name="Ravi V."/>
            <person name="Vij S."/>
            <person name="Kapur A."/>
            <person name="Khurana P."/>
            <person name="Khurana P."/>
            <person name="Khurana J.P."/>
            <person name="Tyagi A.K."/>
            <person name="Gaikwad K."/>
            <person name="Singh A."/>
            <person name="Dalal V."/>
            <person name="Srivastava S."/>
            <person name="Dixit A."/>
            <person name="Pal A.K."/>
            <person name="Ghazi I.A."/>
            <person name="Yadav M."/>
            <person name="Pandit A."/>
            <person name="Bhargava A."/>
            <person name="Sureshbabu K."/>
            <person name="Batra K."/>
            <person name="Sharma T.R."/>
            <person name="Mohapatra T."/>
            <person name="Singh N.K."/>
            <person name="Messing J."/>
            <person name="Nelson A.B."/>
            <person name="Fuks G."/>
            <person name="Kavchok S."/>
            <person name="Keizer G."/>
            <person name="Linton E."/>
            <person name="Llaca V."/>
            <person name="Song R."/>
            <person name="Tanyolac B."/>
            <person name="Young S."/>
            <person name="Ho-Il K."/>
            <person name="Hahn J.H."/>
            <person name="Sangsakoo G."/>
            <person name="Vanavichit A."/>
            <person name="de Mattos Luiz.A.T."/>
            <person name="Zimmer P.D."/>
            <person name="Malone G."/>
            <person name="Dellagostin O."/>
            <person name="de Oliveira A.C."/>
            <person name="Bevan M."/>
            <person name="Bancroft I."/>
            <person name="Minx P."/>
            <person name="Cordum H."/>
            <person name="Wilson R."/>
            <person name="Cheng Z."/>
            <person name="Jin W."/>
            <person name="Jiang J."/>
            <person name="Leong S.A."/>
            <person name="Iwama H."/>
            <person name="Gojobori T."/>
            <person name="Itoh T."/>
            <person name="Niimura Y."/>
            <person name="Fujii Y."/>
            <person name="Habara T."/>
            <person name="Sakai H."/>
            <person name="Sato Y."/>
            <person name="Wilson G."/>
            <person name="Kumar K."/>
            <person name="McCouch S."/>
            <person name="Juretic N."/>
            <person name="Hoen D."/>
            <person name="Wright S."/>
            <person name="Bruskiewich R."/>
            <person name="Bureau T."/>
            <person name="Miyao A."/>
            <person name="Hirochika H."/>
            <person name="Nishikawa T."/>
            <person name="Kadowaki K."/>
            <person name="Sugiura M."/>
            <person name="Burr B."/>
            <person name="Sasaki T."/>
        </authorList>
    </citation>
    <scope>NUCLEOTIDE SEQUENCE [LARGE SCALE GENOMIC DNA]</scope>
    <source>
        <strain evidence="3">cv. Nipponbare</strain>
    </source>
</reference>
<evidence type="ECO:0000313" key="3">
    <source>
        <dbReference type="Proteomes" id="UP000000763"/>
    </source>
</evidence>
<dbReference type="SMR" id="A0A0P0Y0L7"/>
<dbReference type="EMBL" id="AP008217">
    <property type="protein sequence ID" value="BAH95175.1"/>
    <property type="molecule type" value="Genomic_DNA"/>
</dbReference>
<feature type="region of interest" description="Disordered" evidence="1">
    <location>
        <begin position="96"/>
        <end position="124"/>
    </location>
</feature>
<protein>
    <submittedName>
        <fullName evidence="2">Os11g0235700 protein</fullName>
    </submittedName>
</protein>
<evidence type="ECO:0000256" key="1">
    <source>
        <dbReference type="SAM" id="MobiDB-lite"/>
    </source>
</evidence>
<feature type="compositionally biased region" description="Polar residues" evidence="1">
    <location>
        <begin position="112"/>
        <end position="124"/>
    </location>
</feature>
<feature type="compositionally biased region" description="Low complexity" evidence="1">
    <location>
        <begin position="100"/>
        <end position="111"/>
    </location>
</feature>
<dbReference type="AlphaFoldDB" id="A0A0P0Y0L7"/>
<gene>
    <name evidence="2" type="ordered locus">Os11g0235700</name>
</gene>
<proteinExistence type="predicted"/>
<dbReference type="Gramene" id="Os11t0235700-00">
    <property type="protein sequence ID" value="Os11t0235700-00"/>
    <property type="gene ID" value="Os11g0235700"/>
</dbReference>
<evidence type="ECO:0000313" key="2">
    <source>
        <dbReference type="EMBL" id="BAH95175.1"/>
    </source>
</evidence>